<comment type="caution">
    <text evidence="1">The sequence shown here is derived from an EMBL/GenBank/DDBJ whole genome shotgun (WGS) entry which is preliminary data.</text>
</comment>
<dbReference type="AlphaFoldDB" id="X1E9R0"/>
<organism evidence="1">
    <name type="scientific">marine sediment metagenome</name>
    <dbReference type="NCBI Taxonomy" id="412755"/>
    <lineage>
        <taxon>unclassified sequences</taxon>
        <taxon>metagenomes</taxon>
        <taxon>ecological metagenomes</taxon>
    </lineage>
</organism>
<dbReference type="EMBL" id="BARU01002535">
    <property type="protein sequence ID" value="GAH29352.1"/>
    <property type="molecule type" value="Genomic_DNA"/>
</dbReference>
<proteinExistence type="predicted"/>
<name>X1E9R0_9ZZZZ</name>
<protein>
    <submittedName>
        <fullName evidence="1">Uncharacterized protein</fullName>
    </submittedName>
</protein>
<sequence>MLTAQKKAIAYGGEGITQELIQCRQKQWTSGFCKDRYCEGCPNKKACFELLGR</sequence>
<evidence type="ECO:0000313" key="1">
    <source>
        <dbReference type="EMBL" id="GAH29352.1"/>
    </source>
</evidence>
<accession>X1E9R0</accession>
<reference evidence="1" key="1">
    <citation type="journal article" date="2014" name="Front. Microbiol.">
        <title>High frequency of phylogenetically diverse reductive dehalogenase-homologous genes in deep subseafloor sedimentary metagenomes.</title>
        <authorList>
            <person name="Kawai M."/>
            <person name="Futagami T."/>
            <person name="Toyoda A."/>
            <person name="Takaki Y."/>
            <person name="Nishi S."/>
            <person name="Hori S."/>
            <person name="Arai W."/>
            <person name="Tsubouchi T."/>
            <person name="Morono Y."/>
            <person name="Uchiyama I."/>
            <person name="Ito T."/>
            <person name="Fujiyama A."/>
            <person name="Inagaki F."/>
            <person name="Takami H."/>
        </authorList>
    </citation>
    <scope>NUCLEOTIDE SEQUENCE</scope>
    <source>
        <strain evidence="1">Expedition CK06-06</strain>
    </source>
</reference>
<gene>
    <name evidence="1" type="ORF">S03H2_05938</name>
</gene>